<comment type="caution">
    <text evidence="6">The sequence shown here is derived from an EMBL/GenBank/DDBJ whole genome shotgun (WGS) entry which is preliminary data.</text>
</comment>
<organism evidence="6 7">
    <name type="scientific">Lampropedia cohaerens</name>
    <dbReference type="NCBI Taxonomy" id="1610491"/>
    <lineage>
        <taxon>Bacteria</taxon>
        <taxon>Pseudomonadati</taxon>
        <taxon>Pseudomonadota</taxon>
        <taxon>Betaproteobacteria</taxon>
        <taxon>Burkholderiales</taxon>
        <taxon>Comamonadaceae</taxon>
        <taxon>Lampropedia</taxon>
    </lineage>
</organism>
<dbReference type="SUPFAM" id="SSF55073">
    <property type="entry name" value="Nucleotide cyclase"/>
    <property type="match status" value="1"/>
</dbReference>
<dbReference type="Proteomes" id="UP000050580">
    <property type="component" value="Unassembled WGS sequence"/>
</dbReference>
<dbReference type="Gene3D" id="3.30.70.270">
    <property type="match status" value="1"/>
</dbReference>
<evidence type="ECO:0000259" key="4">
    <source>
        <dbReference type="PROSITE" id="PS50110"/>
    </source>
</evidence>
<dbReference type="EC" id="2.7.7.65" evidence="1"/>
<evidence type="ECO:0000259" key="5">
    <source>
        <dbReference type="PROSITE" id="PS50887"/>
    </source>
</evidence>
<keyword evidence="7" id="KW-1185">Reference proteome</keyword>
<feature type="modified residue" description="4-aspartylphosphate" evidence="3">
    <location>
        <position position="65"/>
    </location>
</feature>
<name>A0A0U1Q0A4_9BURK</name>
<evidence type="ECO:0000256" key="2">
    <source>
        <dbReference type="ARBA" id="ARBA00034247"/>
    </source>
</evidence>
<dbReference type="PATRIC" id="fig|1610491.3.peg.1444"/>
<dbReference type="InterPro" id="IPR029787">
    <property type="entry name" value="Nucleotide_cyclase"/>
</dbReference>
<evidence type="ECO:0000256" key="1">
    <source>
        <dbReference type="ARBA" id="ARBA00012528"/>
    </source>
</evidence>
<evidence type="ECO:0000313" key="6">
    <source>
        <dbReference type="EMBL" id="KKW68166.1"/>
    </source>
</evidence>
<dbReference type="GO" id="GO:0052621">
    <property type="term" value="F:diguanylate cyclase activity"/>
    <property type="evidence" value="ECO:0007669"/>
    <property type="project" value="UniProtKB-EC"/>
</dbReference>
<dbReference type="InterPro" id="IPR001789">
    <property type="entry name" value="Sig_transdc_resp-reg_receiver"/>
</dbReference>
<dbReference type="GO" id="GO:1902201">
    <property type="term" value="P:negative regulation of bacterial-type flagellum-dependent cell motility"/>
    <property type="evidence" value="ECO:0007669"/>
    <property type="project" value="TreeGrafter"/>
</dbReference>
<dbReference type="RefSeq" id="WP_046741565.1">
    <property type="nucleotide sequence ID" value="NZ_LBNQ01000022.1"/>
</dbReference>
<reference evidence="6 7" key="1">
    <citation type="submission" date="2015-05" db="EMBL/GenBank/DDBJ databases">
        <title>Draft genome sequence of Lampropedia sp. CT6, isolated from the microbial mat of a hot water spring, located at Manikaran, India.</title>
        <authorList>
            <person name="Tripathi C."/>
            <person name="Rani P."/>
            <person name="Mahato N.K."/>
            <person name="Lal R."/>
        </authorList>
    </citation>
    <scope>NUCLEOTIDE SEQUENCE [LARGE SCALE GENOMIC DNA]</scope>
    <source>
        <strain evidence="6 7">CT6</strain>
    </source>
</reference>
<dbReference type="PROSITE" id="PS50110">
    <property type="entry name" value="RESPONSE_REGULATORY"/>
    <property type="match status" value="1"/>
</dbReference>
<dbReference type="PANTHER" id="PTHR45138:SF9">
    <property type="entry name" value="DIGUANYLATE CYCLASE DGCM-RELATED"/>
    <property type="match status" value="1"/>
</dbReference>
<dbReference type="FunFam" id="3.30.70.270:FF:000001">
    <property type="entry name" value="Diguanylate cyclase domain protein"/>
    <property type="match status" value="1"/>
</dbReference>
<dbReference type="PROSITE" id="PS50887">
    <property type="entry name" value="GGDEF"/>
    <property type="match status" value="1"/>
</dbReference>
<dbReference type="PANTHER" id="PTHR45138">
    <property type="entry name" value="REGULATORY COMPONENTS OF SENSORY TRANSDUCTION SYSTEM"/>
    <property type="match status" value="1"/>
</dbReference>
<dbReference type="Pfam" id="PF00072">
    <property type="entry name" value="Response_reg"/>
    <property type="match status" value="1"/>
</dbReference>
<feature type="domain" description="GGDEF" evidence="5">
    <location>
        <begin position="193"/>
        <end position="331"/>
    </location>
</feature>
<sequence length="345" mass="37250">MKQQPSSRPVLQPMTVLVVEDQYALRQAMVQMLHNVGATHVWEAGSGAQAQLIFNAHQPDLVLLDVILPDCSGLDLLRRIRAAERQADSPAWTPIVLVSSLDDEAAIWDGILAGGDDYLAKPVSPTILAAKMLAMQRLQHTRRQLEVTGAALRQANTLLEQLVEIDPLTELTNRRGLDRILTVELGAALREQKPLSLILCDIDYFKQLNDAAGHVHGDAVLRQVAQLLRSACMRPRDVAVRYGGEEFLLVLPGTPQSGAMTLARGIQHVLAEVAIAHPASPVASHVSLSGGIVTLDHYASEVCQAELLEQADAALYAAKAGGRNRFVHVRDGAQSGRAGHASGEQ</sequence>
<dbReference type="Gene3D" id="3.40.50.2300">
    <property type="match status" value="1"/>
</dbReference>
<dbReference type="AlphaFoldDB" id="A0A0U1Q0A4"/>
<comment type="catalytic activity">
    <reaction evidence="2">
        <text>2 GTP = 3',3'-c-di-GMP + 2 diphosphate</text>
        <dbReference type="Rhea" id="RHEA:24898"/>
        <dbReference type="ChEBI" id="CHEBI:33019"/>
        <dbReference type="ChEBI" id="CHEBI:37565"/>
        <dbReference type="ChEBI" id="CHEBI:58805"/>
        <dbReference type="EC" id="2.7.7.65"/>
    </reaction>
</comment>
<dbReference type="STRING" id="1610491.AAV94_06815"/>
<dbReference type="SUPFAM" id="SSF52172">
    <property type="entry name" value="CheY-like"/>
    <property type="match status" value="1"/>
</dbReference>
<evidence type="ECO:0000256" key="3">
    <source>
        <dbReference type="PROSITE-ProRule" id="PRU00169"/>
    </source>
</evidence>
<dbReference type="InterPro" id="IPR011006">
    <property type="entry name" value="CheY-like_superfamily"/>
</dbReference>
<feature type="domain" description="Response regulatory" evidence="4">
    <location>
        <begin position="15"/>
        <end position="136"/>
    </location>
</feature>
<dbReference type="Pfam" id="PF00990">
    <property type="entry name" value="GGDEF"/>
    <property type="match status" value="1"/>
</dbReference>
<dbReference type="CDD" id="cd01949">
    <property type="entry name" value="GGDEF"/>
    <property type="match status" value="1"/>
</dbReference>
<dbReference type="CDD" id="cd00156">
    <property type="entry name" value="REC"/>
    <property type="match status" value="1"/>
</dbReference>
<protein>
    <recommendedName>
        <fullName evidence="1">diguanylate cyclase</fullName>
        <ecNumber evidence="1">2.7.7.65</ecNumber>
    </recommendedName>
</protein>
<dbReference type="GO" id="GO:0000160">
    <property type="term" value="P:phosphorelay signal transduction system"/>
    <property type="evidence" value="ECO:0007669"/>
    <property type="project" value="InterPro"/>
</dbReference>
<accession>A0A0U1Q0A4</accession>
<dbReference type="EMBL" id="LBNQ01000022">
    <property type="protein sequence ID" value="KKW68166.1"/>
    <property type="molecule type" value="Genomic_DNA"/>
</dbReference>
<dbReference type="GO" id="GO:0005886">
    <property type="term" value="C:plasma membrane"/>
    <property type="evidence" value="ECO:0007669"/>
    <property type="project" value="TreeGrafter"/>
</dbReference>
<dbReference type="SMART" id="SM00267">
    <property type="entry name" value="GGDEF"/>
    <property type="match status" value="1"/>
</dbReference>
<dbReference type="OrthoDB" id="9813903at2"/>
<dbReference type="SMART" id="SM00448">
    <property type="entry name" value="REC"/>
    <property type="match status" value="1"/>
</dbReference>
<dbReference type="InterPro" id="IPR000160">
    <property type="entry name" value="GGDEF_dom"/>
</dbReference>
<dbReference type="InterPro" id="IPR043128">
    <property type="entry name" value="Rev_trsase/Diguanyl_cyclase"/>
</dbReference>
<dbReference type="NCBIfam" id="TIGR00254">
    <property type="entry name" value="GGDEF"/>
    <property type="match status" value="1"/>
</dbReference>
<dbReference type="InterPro" id="IPR050469">
    <property type="entry name" value="Diguanylate_Cyclase"/>
</dbReference>
<keyword evidence="3" id="KW-0597">Phosphoprotein</keyword>
<dbReference type="GO" id="GO:0043709">
    <property type="term" value="P:cell adhesion involved in single-species biofilm formation"/>
    <property type="evidence" value="ECO:0007669"/>
    <property type="project" value="TreeGrafter"/>
</dbReference>
<proteinExistence type="predicted"/>
<gene>
    <name evidence="6" type="ORF">AAV94_06815</name>
</gene>
<evidence type="ECO:0000313" key="7">
    <source>
        <dbReference type="Proteomes" id="UP000050580"/>
    </source>
</evidence>